<organism evidence="1 2">
    <name type="scientific">Nepenthes gracilis</name>
    <name type="common">Slender pitcher plant</name>
    <dbReference type="NCBI Taxonomy" id="150966"/>
    <lineage>
        <taxon>Eukaryota</taxon>
        <taxon>Viridiplantae</taxon>
        <taxon>Streptophyta</taxon>
        <taxon>Embryophyta</taxon>
        <taxon>Tracheophyta</taxon>
        <taxon>Spermatophyta</taxon>
        <taxon>Magnoliopsida</taxon>
        <taxon>eudicotyledons</taxon>
        <taxon>Gunneridae</taxon>
        <taxon>Pentapetalae</taxon>
        <taxon>Caryophyllales</taxon>
        <taxon>Nepenthaceae</taxon>
        <taxon>Nepenthes</taxon>
    </lineage>
</organism>
<dbReference type="AlphaFoldDB" id="A0AAD3Y7K0"/>
<sequence length="213" mass="22196">MWGSRVCEGIFSPVRGNAMEDGVLNQQTWSLATVANARGLASKMPTQTIVSDPSQAPCDVHSASAGFTPEEVGAPSGSMLVVTATGDTNAVQSVLDVEAPYVADLAADSPHRPLISTGVDGVANSVESGLIPGDPIEFQEVDSIPLSGCPVKGSEASRVEAVMICDPGRGLELTRHVRVLIFEDHRGSMILVSVQPVITAMLLYGFRAPVGPS</sequence>
<reference evidence="1" key="1">
    <citation type="submission" date="2023-05" db="EMBL/GenBank/DDBJ databases">
        <title>Nepenthes gracilis genome sequencing.</title>
        <authorList>
            <person name="Fukushima K."/>
        </authorList>
    </citation>
    <scope>NUCLEOTIDE SEQUENCE</scope>
    <source>
        <strain evidence="1">SING2019-196</strain>
    </source>
</reference>
<name>A0AAD3Y7K0_NEPGR</name>
<protein>
    <submittedName>
        <fullName evidence="1">Uncharacterized protein</fullName>
    </submittedName>
</protein>
<comment type="caution">
    <text evidence="1">The sequence shown here is derived from an EMBL/GenBank/DDBJ whole genome shotgun (WGS) entry which is preliminary data.</text>
</comment>
<keyword evidence="2" id="KW-1185">Reference proteome</keyword>
<proteinExistence type="predicted"/>
<evidence type="ECO:0000313" key="2">
    <source>
        <dbReference type="Proteomes" id="UP001279734"/>
    </source>
</evidence>
<evidence type="ECO:0000313" key="1">
    <source>
        <dbReference type="EMBL" id="GMH30450.1"/>
    </source>
</evidence>
<accession>A0AAD3Y7K0</accession>
<dbReference type="EMBL" id="BSYO01000038">
    <property type="protein sequence ID" value="GMH30450.1"/>
    <property type="molecule type" value="Genomic_DNA"/>
</dbReference>
<gene>
    <name evidence="1" type="ORF">Nepgr_032293</name>
</gene>
<dbReference type="Proteomes" id="UP001279734">
    <property type="component" value="Unassembled WGS sequence"/>
</dbReference>